<proteinExistence type="predicted"/>
<sequence>MTGEAGIVPSAMEEVPHVEAVAEIDGRFGAAESTGVTRVSYDVAASKPVTVVDVPDVLAEKVVHVESDAFLYSTL</sequence>
<organism evidence="2">
    <name type="scientific">freshwater metagenome</name>
    <dbReference type="NCBI Taxonomy" id="449393"/>
    <lineage>
        <taxon>unclassified sequences</taxon>
        <taxon>metagenomes</taxon>
        <taxon>ecological metagenomes</taxon>
    </lineage>
</organism>
<protein>
    <submittedName>
        <fullName evidence="2">Unannotated protein</fullName>
    </submittedName>
</protein>
<dbReference type="EMBL" id="CAEZWJ010000003">
    <property type="protein sequence ID" value="CAB4645131.1"/>
    <property type="molecule type" value="Genomic_DNA"/>
</dbReference>
<dbReference type="AlphaFoldDB" id="A0A6J6MJQ3"/>
<evidence type="ECO:0000313" key="1">
    <source>
        <dbReference type="EMBL" id="CAB4645131.1"/>
    </source>
</evidence>
<gene>
    <name evidence="1" type="ORF">UFOPK2214_00191</name>
    <name evidence="2" type="ORF">UFOPK2295_01009</name>
</gene>
<accession>A0A6J6MJQ3</accession>
<dbReference type="EMBL" id="CAEZWV010000019">
    <property type="protein sequence ID" value="CAB4674401.1"/>
    <property type="molecule type" value="Genomic_DNA"/>
</dbReference>
<evidence type="ECO:0000313" key="2">
    <source>
        <dbReference type="EMBL" id="CAB4674401.1"/>
    </source>
</evidence>
<name>A0A6J6MJQ3_9ZZZZ</name>
<reference evidence="2" key="1">
    <citation type="submission" date="2020-05" db="EMBL/GenBank/DDBJ databases">
        <authorList>
            <person name="Chiriac C."/>
            <person name="Salcher M."/>
            <person name="Ghai R."/>
            <person name="Kavagutti S V."/>
        </authorList>
    </citation>
    <scope>NUCLEOTIDE SEQUENCE</scope>
</reference>